<protein>
    <submittedName>
        <fullName evidence="1">Uncharacterized protein</fullName>
    </submittedName>
</protein>
<sequence>MTFQERYNELCDFARNVLSGAMPIGEDIFKQLAEKYQQYVDELPDDKKDWEIALITKARVVSVKRRDIPKLLQKDKDFAMALLRLLAGV</sequence>
<comment type="caution">
    <text evidence="1">The sequence shown here is derived from an EMBL/GenBank/DDBJ whole genome shotgun (WGS) entry which is preliminary data.</text>
</comment>
<name>A0A3R9PTK8_9CREN</name>
<dbReference type="EMBL" id="RCOS01000142">
    <property type="protein sequence ID" value="RSN72701.1"/>
    <property type="molecule type" value="Genomic_DNA"/>
</dbReference>
<evidence type="ECO:0000313" key="2">
    <source>
        <dbReference type="Proteomes" id="UP000277582"/>
    </source>
</evidence>
<dbReference type="Proteomes" id="UP000277582">
    <property type="component" value="Unassembled WGS sequence"/>
</dbReference>
<accession>A0A3R9PTK8</accession>
<keyword evidence="2" id="KW-1185">Reference proteome</keyword>
<gene>
    <name evidence="1" type="ORF">D6D85_12730</name>
</gene>
<proteinExistence type="predicted"/>
<dbReference type="AlphaFoldDB" id="A0A3R9PTK8"/>
<evidence type="ECO:0000313" key="1">
    <source>
        <dbReference type="EMBL" id="RSN72701.1"/>
    </source>
</evidence>
<reference evidence="1 2" key="1">
    <citation type="submission" date="2018-10" db="EMBL/GenBank/DDBJ databases">
        <title>Co-occurring genomic capacity for anaerobic methane metabolism and dissimilatory sulfite reduction discovered in the Korarchaeota.</title>
        <authorList>
            <person name="Mckay L.J."/>
            <person name="Dlakic M."/>
            <person name="Fields M.W."/>
            <person name="Delmont T.O."/>
            <person name="Eren A.M."/>
            <person name="Jay Z.J."/>
            <person name="Klingelsmith K.B."/>
            <person name="Rusch D.B."/>
            <person name="Inskeep W.P."/>
        </authorList>
    </citation>
    <scope>NUCLEOTIDE SEQUENCE [LARGE SCALE GENOMIC DNA]</scope>
    <source>
        <strain evidence="1 2">MDKW</strain>
    </source>
</reference>
<organism evidence="1 2">
    <name type="scientific">Candidatus Methanodesulfokora washburnensis</name>
    <dbReference type="NCBI Taxonomy" id="2478471"/>
    <lineage>
        <taxon>Archaea</taxon>
        <taxon>Thermoproteota</taxon>
        <taxon>Candidatus Korarchaeia</taxon>
        <taxon>Candidatus Korarchaeia incertae sedis</taxon>
        <taxon>Candidatus Methanodesulfokora</taxon>
    </lineage>
</organism>
<dbReference type="RefSeq" id="WP_125672337.1">
    <property type="nucleotide sequence ID" value="NZ_RCOS01000142.1"/>
</dbReference>